<feature type="compositionally biased region" description="Basic and acidic residues" evidence="7">
    <location>
        <begin position="51"/>
        <end position="65"/>
    </location>
</feature>
<keyword evidence="5 6" id="KW-0694">RNA-binding</keyword>
<reference evidence="10 11" key="1">
    <citation type="journal article" date="2010" name="PLoS Genet.">
        <title>De novo assembly of a 40 Mb eukaryotic genome from short sequence reads: Sordaria macrospora, a model organism for fungal morphogenesis.</title>
        <authorList>
            <person name="Nowrousian M."/>
            <person name="Stajich J."/>
            <person name="Chu M."/>
            <person name="Engh I."/>
            <person name="Espagne E."/>
            <person name="Halliday K."/>
            <person name="Kamerewerd J."/>
            <person name="Kempken F."/>
            <person name="Knab B."/>
            <person name="Kuo H.C."/>
            <person name="Osiewacz H.D."/>
            <person name="Poeggeler S."/>
            <person name="Read N."/>
            <person name="Seiler S."/>
            <person name="Smith K."/>
            <person name="Zickler D."/>
            <person name="Kueck U."/>
            <person name="Freitag M."/>
        </authorList>
    </citation>
    <scope>NUCLEOTIDE SEQUENCE [LARGE SCALE GENOMIC DNA]</scope>
    <source>
        <strain evidence="11">ATCC MYA-333 / DSM 997 / K(L3346) / K-hell</strain>
        <tissue evidence="10">Mycelium</tissue>
    </source>
</reference>
<feature type="region of interest" description="Disordered" evidence="7">
    <location>
        <begin position="758"/>
        <end position="780"/>
    </location>
</feature>
<gene>
    <name evidence="10" type="ORF">SMAC_08159</name>
</gene>
<feature type="region of interest" description="Disordered" evidence="7">
    <location>
        <begin position="1"/>
        <end position="133"/>
    </location>
</feature>
<dbReference type="InterPro" id="IPR014001">
    <property type="entry name" value="Helicase_ATP-bd"/>
</dbReference>
<evidence type="ECO:0000256" key="2">
    <source>
        <dbReference type="ARBA" id="ARBA00022801"/>
    </source>
</evidence>
<dbReference type="VEuPathDB" id="FungiDB:SMAC_08159"/>
<dbReference type="GO" id="GO:0016787">
    <property type="term" value="F:hydrolase activity"/>
    <property type="evidence" value="ECO:0007669"/>
    <property type="project" value="UniProtKB-KW"/>
</dbReference>
<evidence type="ECO:0000256" key="6">
    <source>
        <dbReference type="RuleBase" id="RU365068"/>
    </source>
</evidence>
<dbReference type="PANTHER" id="PTHR24031">
    <property type="entry name" value="RNA HELICASE"/>
    <property type="match status" value="1"/>
</dbReference>
<feature type="compositionally biased region" description="Basic and acidic residues" evidence="7">
    <location>
        <begin position="758"/>
        <end position="773"/>
    </location>
</feature>
<protein>
    <recommendedName>
        <fullName evidence="6">ATP-dependent RNA helicase</fullName>
        <ecNumber evidence="6">3.6.4.13</ecNumber>
    </recommendedName>
</protein>
<name>F7W9K2_SORMK</name>
<feature type="compositionally biased region" description="Basic residues" evidence="7">
    <location>
        <begin position="66"/>
        <end position="75"/>
    </location>
</feature>
<keyword evidence="1 6" id="KW-0547">Nucleotide-binding</keyword>
<comment type="function">
    <text evidence="6">RNA helicase.</text>
</comment>
<dbReference type="OrthoDB" id="3370at2759"/>
<feature type="compositionally biased region" description="Basic residues" evidence="7">
    <location>
        <begin position="116"/>
        <end position="127"/>
    </location>
</feature>
<feature type="compositionally biased region" description="Basic and acidic residues" evidence="7">
    <location>
        <begin position="102"/>
        <end position="115"/>
    </location>
</feature>
<dbReference type="InterPro" id="IPR000629">
    <property type="entry name" value="RNA-helicase_DEAD-box_CS"/>
</dbReference>
<feature type="domain" description="Helicase C-terminal" evidence="9">
    <location>
        <begin position="606"/>
        <end position="751"/>
    </location>
</feature>
<dbReference type="GO" id="GO:0005524">
    <property type="term" value="F:ATP binding"/>
    <property type="evidence" value="ECO:0007669"/>
    <property type="project" value="UniProtKB-UniRule"/>
</dbReference>
<dbReference type="InterPro" id="IPR027417">
    <property type="entry name" value="P-loop_NTPase"/>
</dbReference>
<dbReference type="KEGG" id="smp:10808763"/>
<comment type="similarity">
    <text evidence="6">Belongs to the DEAD box helicase family.</text>
</comment>
<feature type="compositionally biased region" description="Basic and acidic residues" evidence="7">
    <location>
        <begin position="76"/>
        <end position="94"/>
    </location>
</feature>
<sequence>MYNRYIPPPKPAGGAAAPVSSQPPVSQPPAQPARIVFGDDDFVANNQPKPVVKEPVHQLEEEPKSNKSKKSHNKKQRDTDNDAEEPPRKKTKTDDDNDEPQTEQKDEAQPETIKKDPKKPKREKKKKESVLENPVADLEDDLQIRQRHRSVFEKVEKALKLKELQGDDEEETPEPEEPVYDLGPLPQPAPVIVDSSKLTYETLPPWLANPIRVTTETRKPFTELGISPEAAKVLATKGFKDAFAVQTAALPLLLPNPDLQGDVVVAAPTGSGKTLAYVLPMVQDIALSQTTKLRGVIVLPTRDLVQQVQAACEACAAAFAGSADGKRVKVGTAMGNRPFKEEQGVIMGTEQKYDPQGYQKWLERQKQLVDLDGDSDEDMEEELDLELKRPLPYHVIQHIPKVDILICTPGRLVEHITKTKGFTLDYVRWLVVDEADKLLAQDFQQWLDVVNDKLAVSKPGARDFAANNKTGPRKMILSATMTRDITLLNGLKLSRPKLVVLEGAKAGDLAIPATLKEYAIKVAEPSLKPLYLIDLLQSKYMVPVNGKDVAGSESSSSDSDSSSSDSDSDSDSDSSSDSDSDSEAEPTTRKAKSSTKSASKPTTSSSKTATFPTTALIFTASNQSALRLSRLLSLLLPSLSSQIGTLTSSTKTSVRLRTLRAFSSGKLRILVASDLVSRGIDLSNLDHVINYDLPLSETSYVHRVGRTARAGREGKAWTMVEFAEARRFWREFVGEGQGAVCNVKRAEGRTVERVRVTEGMEEKKAGKEGEQREKKKNGGFSEERVKALEEALEMLRVEATKRVRATFYLPTLE</sequence>
<dbReference type="OMA" id="HLEWLVI"/>
<evidence type="ECO:0000256" key="1">
    <source>
        <dbReference type="ARBA" id="ARBA00022741"/>
    </source>
</evidence>
<keyword evidence="11" id="KW-1185">Reference proteome</keyword>
<proteinExistence type="inferred from homology"/>
<dbReference type="CDD" id="cd18787">
    <property type="entry name" value="SF2_C_DEAD"/>
    <property type="match status" value="1"/>
</dbReference>
<evidence type="ECO:0000256" key="5">
    <source>
        <dbReference type="ARBA" id="ARBA00022884"/>
    </source>
</evidence>
<feature type="compositionally biased region" description="Low complexity" evidence="7">
    <location>
        <begin position="594"/>
        <end position="608"/>
    </location>
</feature>
<evidence type="ECO:0000313" key="11">
    <source>
        <dbReference type="Proteomes" id="UP000001881"/>
    </source>
</evidence>
<dbReference type="eggNOG" id="KOG0350">
    <property type="taxonomic scope" value="Eukaryota"/>
</dbReference>
<dbReference type="GO" id="GO:0003723">
    <property type="term" value="F:RNA binding"/>
    <property type="evidence" value="ECO:0007669"/>
    <property type="project" value="UniProtKB-UniRule"/>
</dbReference>
<evidence type="ECO:0000256" key="4">
    <source>
        <dbReference type="ARBA" id="ARBA00022840"/>
    </source>
</evidence>
<feature type="compositionally biased region" description="Pro residues" evidence="7">
    <location>
        <begin position="1"/>
        <end position="11"/>
    </location>
</feature>
<organism evidence="10 11">
    <name type="scientific">Sordaria macrospora (strain ATCC MYA-333 / DSM 997 / K(L3346) / K-hell)</name>
    <dbReference type="NCBI Taxonomy" id="771870"/>
    <lineage>
        <taxon>Eukaryota</taxon>
        <taxon>Fungi</taxon>
        <taxon>Dikarya</taxon>
        <taxon>Ascomycota</taxon>
        <taxon>Pezizomycotina</taxon>
        <taxon>Sordariomycetes</taxon>
        <taxon>Sordariomycetidae</taxon>
        <taxon>Sordariales</taxon>
        <taxon>Sordariaceae</taxon>
        <taxon>Sordaria</taxon>
    </lineage>
</organism>
<dbReference type="SMART" id="SM00490">
    <property type="entry name" value="HELICc"/>
    <property type="match status" value="1"/>
</dbReference>
<evidence type="ECO:0000256" key="7">
    <source>
        <dbReference type="SAM" id="MobiDB-lite"/>
    </source>
</evidence>
<dbReference type="InterPro" id="IPR011545">
    <property type="entry name" value="DEAD/DEAH_box_helicase_dom"/>
</dbReference>
<dbReference type="PROSITE" id="PS00039">
    <property type="entry name" value="DEAD_ATP_HELICASE"/>
    <property type="match status" value="1"/>
</dbReference>
<dbReference type="STRING" id="771870.F7W9K2"/>
<dbReference type="EMBL" id="CABT02000053">
    <property type="protein sequence ID" value="CCC13993.1"/>
    <property type="molecule type" value="Genomic_DNA"/>
</dbReference>
<comment type="caution">
    <text evidence="10">The sequence shown here is derived from an EMBL/GenBank/DDBJ whole genome shotgun (WGS) entry which is preliminary data.</text>
</comment>
<comment type="catalytic activity">
    <reaction evidence="6">
        <text>ATP + H2O = ADP + phosphate + H(+)</text>
        <dbReference type="Rhea" id="RHEA:13065"/>
        <dbReference type="ChEBI" id="CHEBI:15377"/>
        <dbReference type="ChEBI" id="CHEBI:15378"/>
        <dbReference type="ChEBI" id="CHEBI:30616"/>
        <dbReference type="ChEBI" id="CHEBI:43474"/>
        <dbReference type="ChEBI" id="CHEBI:456216"/>
        <dbReference type="EC" id="3.6.4.13"/>
    </reaction>
</comment>
<feature type="domain" description="Helicase ATP-binding" evidence="8">
    <location>
        <begin position="254"/>
        <end position="499"/>
    </location>
</feature>
<dbReference type="Pfam" id="PF00271">
    <property type="entry name" value="Helicase_C"/>
    <property type="match status" value="1"/>
</dbReference>
<keyword evidence="2 6" id="KW-0378">Hydrolase</keyword>
<evidence type="ECO:0000259" key="8">
    <source>
        <dbReference type="PROSITE" id="PS51192"/>
    </source>
</evidence>
<dbReference type="PROSITE" id="PS51192">
    <property type="entry name" value="HELICASE_ATP_BIND_1"/>
    <property type="match status" value="1"/>
</dbReference>
<dbReference type="FunCoup" id="F7W9K2">
    <property type="interactions" value="816"/>
</dbReference>
<dbReference type="Pfam" id="PF00270">
    <property type="entry name" value="DEAD"/>
    <property type="match status" value="2"/>
</dbReference>
<dbReference type="GeneID" id="10808763"/>
<dbReference type="EC" id="3.6.4.13" evidence="6"/>
<dbReference type="PROSITE" id="PS51194">
    <property type="entry name" value="HELICASE_CTER"/>
    <property type="match status" value="1"/>
</dbReference>
<dbReference type="GO" id="GO:0003724">
    <property type="term" value="F:RNA helicase activity"/>
    <property type="evidence" value="ECO:0007669"/>
    <property type="project" value="UniProtKB-EC"/>
</dbReference>
<keyword evidence="4 6" id="KW-0067">ATP-binding</keyword>
<dbReference type="SUPFAM" id="SSF52540">
    <property type="entry name" value="P-loop containing nucleoside triphosphate hydrolases"/>
    <property type="match status" value="1"/>
</dbReference>
<dbReference type="AlphaFoldDB" id="F7W9K2"/>
<dbReference type="InParanoid" id="F7W9K2"/>
<evidence type="ECO:0000259" key="9">
    <source>
        <dbReference type="PROSITE" id="PS51194"/>
    </source>
</evidence>
<feature type="compositionally biased region" description="Low complexity" evidence="7">
    <location>
        <begin position="554"/>
        <end position="565"/>
    </location>
</feature>
<comment type="domain">
    <text evidence="6">The Q motif is unique to and characteristic of the DEAD box family of RNA helicases and controls ATP binding and hydrolysis.</text>
</comment>
<feature type="compositionally biased region" description="Acidic residues" evidence="7">
    <location>
        <begin position="166"/>
        <end position="179"/>
    </location>
</feature>
<dbReference type="HOGENOM" id="CLU_003041_15_2_1"/>
<dbReference type="Gene3D" id="3.40.50.300">
    <property type="entry name" value="P-loop containing nucleotide triphosphate hydrolases"/>
    <property type="match status" value="2"/>
</dbReference>
<evidence type="ECO:0000313" key="10">
    <source>
        <dbReference type="EMBL" id="CCC13993.1"/>
    </source>
</evidence>
<feature type="region of interest" description="Disordered" evidence="7">
    <location>
        <begin position="162"/>
        <end position="186"/>
    </location>
</feature>
<feature type="compositionally biased region" description="Acidic residues" evidence="7">
    <location>
        <begin position="566"/>
        <end position="584"/>
    </location>
</feature>
<dbReference type="SMART" id="SM00487">
    <property type="entry name" value="DEXDc"/>
    <property type="match status" value="1"/>
</dbReference>
<evidence type="ECO:0000256" key="3">
    <source>
        <dbReference type="ARBA" id="ARBA00022806"/>
    </source>
</evidence>
<accession>F7W9K2</accession>
<dbReference type="Proteomes" id="UP000001881">
    <property type="component" value="Unassembled WGS sequence"/>
</dbReference>
<feature type="region of interest" description="Disordered" evidence="7">
    <location>
        <begin position="547"/>
        <end position="608"/>
    </location>
</feature>
<dbReference type="InterPro" id="IPR001650">
    <property type="entry name" value="Helicase_C-like"/>
</dbReference>
<feature type="compositionally biased region" description="Low complexity" evidence="7">
    <location>
        <begin position="12"/>
        <end position="24"/>
    </location>
</feature>
<keyword evidence="3 6" id="KW-0347">Helicase</keyword>